<dbReference type="Proteomes" id="UP000321570">
    <property type="component" value="Unassembled WGS sequence"/>
</dbReference>
<dbReference type="PANTHER" id="PTHR11085:SF12">
    <property type="entry name" value="NAD-DEPENDENT PROTEIN DEACYLASE SIRTUIN-6"/>
    <property type="match status" value="1"/>
</dbReference>
<dbReference type="PANTHER" id="PTHR11085">
    <property type="entry name" value="NAD-DEPENDENT PROTEIN DEACYLASE SIRTUIN-5, MITOCHONDRIAL-RELATED"/>
    <property type="match status" value="1"/>
</dbReference>
<dbReference type="InterPro" id="IPR003000">
    <property type="entry name" value="Sirtuin"/>
</dbReference>
<dbReference type="GO" id="GO:0000122">
    <property type="term" value="P:negative regulation of transcription by RNA polymerase II"/>
    <property type="evidence" value="ECO:0007669"/>
    <property type="project" value="TreeGrafter"/>
</dbReference>
<feature type="region of interest" description="Disordered" evidence="8">
    <location>
        <begin position="373"/>
        <end position="395"/>
    </location>
</feature>
<feature type="compositionally biased region" description="Basic and acidic residues" evidence="8">
    <location>
        <begin position="543"/>
        <end position="559"/>
    </location>
</feature>
<dbReference type="GO" id="GO:0070403">
    <property type="term" value="F:NAD+ binding"/>
    <property type="evidence" value="ECO:0007669"/>
    <property type="project" value="InterPro"/>
</dbReference>
<feature type="domain" description="Deacetylase sirtuin-type" evidence="9">
    <location>
        <begin position="27"/>
        <end position="325"/>
    </location>
</feature>
<dbReference type="GO" id="GO:0017136">
    <property type="term" value="F:histone deacetylase activity, NAD-dependent"/>
    <property type="evidence" value="ECO:0007669"/>
    <property type="project" value="TreeGrafter"/>
</dbReference>
<dbReference type="SUPFAM" id="SSF52467">
    <property type="entry name" value="DHS-like NAD/FAD-binding domain"/>
    <property type="match status" value="1"/>
</dbReference>
<dbReference type="Gene3D" id="3.40.50.1220">
    <property type="entry name" value="TPP-binding domain"/>
    <property type="match status" value="2"/>
</dbReference>
<dbReference type="InterPro" id="IPR050134">
    <property type="entry name" value="NAD-dep_sirtuin_deacylases"/>
</dbReference>
<evidence type="ECO:0000256" key="7">
    <source>
        <dbReference type="PROSITE-ProRule" id="PRU00236"/>
    </source>
</evidence>
<evidence type="ECO:0000256" key="1">
    <source>
        <dbReference type="ARBA" id="ARBA00012928"/>
    </source>
</evidence>
<evidence type="ECO:0000256" key="2">
    <source>
        <dbReference type="ARBA" id="ARBA00022679"/>
    </source>
</evidence>
<keyword evidence="4 7" id="KW-0862">Zinc</keyword>
<reference evidence="10 11" key="1">
    <citation type="submission" date="2019-07" db="EMBL/GenBank/DDBJ databases">
        <authorList>
            <person name="Jastrzebski P J."/>
            <person name="Paukszto L."/>
            <person name="Jastrzebski P J."/>
        </authorList>
    </citation>
    <scope>NUCLEOTIDE SEQUENCE [LARGE SCALE GENOMIC DNA]</scope>
    <source>
        <strain evidence="10 11">WMS-il1</strain>
    </source>
</reference>
<dbReference type="AlphaFoldDB" id="A0A564YL95"/>
<name>A0A564YL95_HYMDI</name>
<feature type="active site" description="Proton acceptor" evidence="7">
    <location>
        <position position="133"/>
    </location>
</feature>
<feature type="binding site" evidence="7">
    <location>
        <position position="167"/>
    </location>
    <ligand>
        <name>Zn(2+)</name>
        <dbReference type="ChEBI" id="CHEBI:29105"/>
    </ligand>
</feature>
<dbReference type="EMBL" id="CABIJS010000255">
    <property type="protein sequence ID" value="VUZ47729.1"/>
    <property type="molecule type" value="Genomic_DNA"/>
</dbReference>
<evidence type="ECO:0000313" key="11">
    <source>
        <dbReference type="Proteomes" id="UP000321570"/>
    </source>
</evidence>
<evidence type="ECO:0000256" key="6">
    <source>
        <dbReference type="ARBA" id="ARBA00038170"/>
    </source>
</evidence>
<feature type="region of interest" description="Disordered" evidence="8">
    <location>
        <begin position="514"/>
        <end position="566"/>
    </location>
</feature>
<organism evidence="10 11">
    <name type="scientific">Hymenolepis diminuta</name>
    <name type="common">Rat tapeworm</name>
    <dbReference type="NCBI Taxonomy" id="6216"/>
    <lineage>
        <taxon>Eukaryota</taxon>
        <taxon>Metazoa</taxon>
        <taxon>Spiralia</taxon>
        <taxon>Lophotrochozoa</taxon>
        <taxon>Platyhelminthes</taxon>
        <taxon>Cestoda</taxon>
        <taxon>Eucestoda</taxon>
        <taxon>Cyclophyllidea</taxon>
        <taxon>Hymenolepididae</taxon>
        <taxon>Hymenolepis</taxon>
    </lineage>
</organism>
<sequence length="566" mass="62632">MSQDYASSLSKYPDKGILGRPEVHDPASLFEQKVEVLTDLLRNSKHTVVHTGAGLSTSAGIPDFRGPNGVWTLEKQGKKLSKGKSFAEARPTIGHMALVALERAGYIHYVVTQNIDGLHLRSGFPRNRLSILHGDAFIECCPSCGATYIRSTTPVPTFGQKETGAKCTKLKTRIRSCGGKLRDSVLDWEDTLIEPDFTNAISESKNATLHLCLGLSPNFLPSALLPFSAEAMATRRAHLSPLTKLEDATIDLDATTTANISMIKSSSLDNFDRLITAPFQLTDQEVDEFFLMYMASDARLANGEEALSNLYLAPPQGLVKRFKWTRKVNSSSSPSLMKAKGGRRGLRRKAQLHVCLGTSLQIFPAAELPFPKPKRNHFNPATSESKRKRRHQNVGEKVSDGIEFESLAATVPSQQQQPKPRVVIVNLQTTNFDSKAEICMRTEIDCVLTRVCKNLGVKIPKIEEMNSNGPFIPKIVFRSTHTKESETFPWTILSHPENTILPCFFYDSGREGITKKEKSENGKEGGTNDDASKKEESENDSQSTKHEESEGKVEQHRLTDGNSQDT</sequence>
<dbReference type="GO" id="GO:0005634">
    <property type="term" value="C:nucleus"/>
    <property type="evidence" value="ECO:0007669"/>
    <property type="project" value="TreeGrafter"/>
</dbReference>
<keyword evidence="11" id="KW-1185">Reference proteome</keyword>
<feature type="compositionally biased region" description="Basic and acidic residues" evidence="8">
    <location>
        <begin position="514"/>
        <end position="523"/>
    </location>
</feature>
<dbReference type="PROSITE" id="PS50305">
    <property type="entry name" value="SIRTUIN"/>
    <property type="match status" value="1"/>
</dbReference>
<evidence type="ECO:0000256" key="3">
    <source>
        <dbReference type="ARBA" id="ARBA00022723"/>
    </source>
</evidence>
<keyword evidence="5" id="KW-0520">NAD</keyword>
<feature type="binding site" evidence="7">
    <location>
        <position position="177"/>
    </location>
    <ligand>
        <name>Zn(2+)</name>
        <dbReference type="ChEBI" id="CHEBI:29105"/>
    </ligand>
</feature>
<dbReference type="InterPro" id="IPR026590">
    <property type="entry name" value="Ssirtuin_cat_dom"/>
</dbReference>
<keyword evidence="2" id="KW-0808">Transferase</keyword>
<keyword evidence="3 7" id="KW-0479">Metal-binding</keyword>
<evidence type="ECO:0000256" key="4">
    <source>
        <dbReference type="ARBA" id="ARBA00022833"/>
    </source>
</evidence>
<dbReference type="FunFam" id="3.40.50.1220:FF:000038">
    <property type="entry name" value="NAD-dependent protein deacetylase sirtuin-6 isoform X2"/>
    <property type="match status" value="1"/>
</dbReference>
<dbReference type="GO" id="GO:0046872">
    <property type="term" value="F:metal ion binding"/>
    <property type="evidence" value="ECO:0007669"/>
    <property type="project" value="UniProtKB-KW"/>
</dbReference>
<accession>A0A564YL95</accession>
<comment type="similarity">
    <text evidence="6">Belongs to the sirtuin family. Class IV subfamily.</text>
</comment>
<dbReference type="GO" id="GO:0141050">
    <property type="term" value="F:histone H3K deacetylase activity"/>
    <property type="evidence" value="ECO:0007669"/>
    <property type="project" value="UniProtKB-ARBA"/>
</dbReference>
<dbReference type="GO" id="GO:0003714">
    <property type="term" value="F:transcription corepressor activity"/>
    <property type="evidence" value="ECO:0007669"/>
    <property type="project" value="TreeGrafter"/>
</dbReference>
<dbReference type="Gene3D" id="2.20.28.200">
    <property type="match status" value="1"/>
</dbReference>
<evidence type="ECO:0000256" key="5">
    <source>
        <dbReference type="ARBA" id="ARBA00023027"/>
    </source>
</evidence>
<dbReference type="Pfam" id="PF02146">
    <property type="entry name" value="SIR2"/>
    <property type="match status" value="1"/>
</dbReference>
<evidence type="ECO:0000256" key="8">
    <source>
        <dbReference type="SAM" id="MobiDB-lite"/>
    </source>
</evidence>
<protein>
    <recommendedName>
        <fullName evidence="1">protein acetyllysine N-acetyltransferase</fullName>
        <ecNumber evidence="1">2.3.1.286</ecNumber>
    </recommendedName>
</protein>
<feature type="binding site" evidence="7">
    <location>
        <position position="144"/>
    </location>
    <ligand>
        <name>Zn(2+)</name>
        <dbReference type="ChEBI" id="CHEBI:29105"/>
    </ligand>
</feature>
<feature type="binding site" evidence="7">
    <location>
        <position position="141"/>
    </location>
    <ligand>
        <name>Zn(2+)</name>
        <dbReference type="ChEBI" id="CHEBI:29105"/>
    </ligand>
</feature>
<evidence type="ECO:0000313" key="10">
    <source>
        <dbReference type="EMBL" id="VUZ47729.1"/>
    </source>
</evidence>
<dbReference type="EC" id="2.3.1.286" evidence="1"/>
<gene>
    <name evidence="10" type="ORF">WMSIL1_LOCUS7249</name>
</gene>
<dbReference type="InterPro" id="IPR029035">
    <property type="entry name" value="DHS-like_NAD/FAD-binding_dom"/>
</dbReference>
<evidence type="ECO:0000259" key="9">
    <source>
        <dbReference type="PROSITE" id="PS50305"/>
    </source>
</evidence>
<proteinExistence type="inferred from homology"/>